<keyword evidence="1" id="KW-0472">Membrane</keyword>
<evidence type="ECO:0000313" key="2">
    <source>
        <dbReference type="EMBL" id="CAF4324213.1"/>
    </source>
</evidence>
<keyword evidence="1" id="KW-0812">Transmembrane</keyword>
<organism evidence="2 3">
    <name type="scientific">Adineta steineri</name>
    <dbReference type="NCBI Taxonomy" id="433720"/>
    <lineage>
        <taxon>Eukaryota</taxon>
        <taxon>Metazoa</taxon>
        <taxon>Spiralia</taxon>
        <taxon>Gnathifera</taxon>
        <taxon>Rotifera</taxon>
        <taxon>Eurotatoria</taxon>
        <taxon>Bdelloidea</taxon>
        <taxon>Adinetida</taxon>
        <taxon>Adinetidae</taxon>
        <taxon>Adineta</taxon>
    </lineage>
</organism>
<protein>
    <submittedName>
        <fullName evidence="2">Uncharacterized protein</fullName>
    </submittedName>
</protein>
<accession>A0A820JG38</accession>
<name>A0A820JG38_9BILA</name>
<dbReference type="AlphaFoldDB" id="A0A820JG38"/>
<proteinExistence type="predicted"/>
<gene>
    <name evidence="2" type="ORF">KXQ929_LOCUS46799</name>
</gene>
<sequence length="47" mass="5109">MKDPPFMTGLITFSGGAMLTGIFILLPKATLEARQCKTKQIVNTVIL</sequence>
<evidence type="ECO:0000313" key="3">
    <source>
        <dbReference type="Proteomes" id="UP000663868"/>
    </source>
</evidence>
<evidence type="ECO:0000256" key="1">
    <source>
        <dbReference type="SAM" id="Phobius"/>
    </source>
</evidence>
<feature type="non-terminal residue" evidence="2">
    <location>
        <position position="47"/>
    </location>
</feature>
<comment type="caution">
    <text evidence="2">The sequence shown here is derived from an EMBL/GenBank/DDBJ whole genome shotgun (WGS) entry which is preliminary data.</text>
</comment>
<feature type="transmembrane region" description="Helical" evidence="1">
    <location>
        <begin position="6"/>
        <end position="26"/>
    </location>
</feature>
<keyword evidence="1" id="KW-1133">Transmembrane helix</keyword>
<dbReference type="Proteomes" id="UP000663868">
    <property type="component" value="Unassembled WGS sequence"/>
</dbReference>
<dbReference type="EMBL" id="CAJOBB010016089">
    <property type="protein sequence ID" value="CAF4324213.1"/>
    <property type="molecule type" value="Genomic_DNA"/>
</dbReference>
<reference evidence="2" key="1">
    <citation type="submission" date="2021-02" db="EMBL/GenBank/DDBJ databases">
        <authorList>
            <person name="Nowell W R."/>
        </authorList>
    </citation>
    <scope>NUCLEOTIDE SEQUENCE</scope>
</reference>